<dbReference type="Pfam" id="PF01569">
    <property type="entry name" value="PAP2"/>
    <property type="match status" value="1"/>
</dbReference>
<keyword evidence="1" id="KW-1133">Transmembrane helix</keyword>
<dbReference type="AlphaFoldDB" id="A0A372LDV6"/>
<gene>
    <name evidence="3" type="ORF">D0466_10560</name>
</gene>
<reference evidence="3 4" key="1">
    <citation type="submission" date="2018-08" db="EMBL/GenBank/DDBJ databases">
        <title>Bacillus chawlae sp. nov., Bacillus glennii sp. nov., and Bacillus saganii sp. nov. Isolated from the Vehicle Assembly Building at Kennedy Space Center where the Viking Spacecraft were Assembled.</title>
        <authorList>
            <person name="Seuylemezian A."/>
            <person name="Vaishampayan P."/>
        </authorList>
    </citation>
    <scope>NUCLEOTIDE SEQUENCE [LARGE SCALE GENOMIC DNA]</scope>
    <source>
        <strain evidence="3 4">V44-8</strain>
    </source>
</reference>
<evidence type="ECO:0000259" key="2">
    <source>
        <dbReference type="Pfam" id="PF01569"/>
    </source>
</evidence>
<feature type="transmembrane region" description="Helical" evidence="1">
    <location>
        <begin position="70"/>
        <end position="92"/>
    </location>
</feature>
<evidence type="ECO:0000313" key="4">
    <source>
        <dbReference type="Proteomes" id="UP000262939"/>
    </source>
</evidence>
<comment type="caution">
    <text evidence="3">The sequence shown here is derived from an EMBL/GenBank/DDBJ whole genome shotgun (WGS) entry which is preliminary data.</text>
</comment>
<name>A0A372LDV6_9BACI</name>
<dbReference type="EMBL" id="QVTD01000005">
    <property type="protein sequence ID" value="RFU63888.1"/>
    <property type="molecule type" value="Genomic_DNA"/>
</dbReference>
<organism evidence="3 4">
    <name type="scientific">Peribacillus glennii</name>
    <dbReference type="NCBI Taxonomy" id="2303991"/>
    <lineage>
        <taxon>Bacteria</taxon>
        <taxon>Bacillati</taxon>
        <taxon>Bacillota</taxon>
        <taxon>Bacilli</taxon>
        <taxon>Bacillales</taxon>
        <taxon>Bacillaceae</taxon>
        <taxon>Peribacillus</taxon>
    </lineage>
</organism>
<dbReference type="OrthoDB" id="9790723at2"/>
<evidence type="ECO:0000256" key="1">
    <source>
        <dbReference type="SAM" id="Phobius"/>
    </source>
</evidence>
<accession>A0A372LDV6</accession>
<keyword evidence="4" id="KW-1185">Reference proteome</keyword>
<feature type="transmembrane region" description="Helical" evidence="1">
    <location>
        <begin position="34"/>
        <end position="50"/>
    </location>
</feature>
<proteinExistence type="predicted"/>
<protein>
    <submittedName>
        <fullName evidence="3">Phosphatase PAP2 family protein</fullName>
    </submittedName>
</protein>
<keyword evidence="1" id="KW-0812">Transmembrane</keyword>
<dbReference type="InterPro" id="IPR036938">
    <property type="entry name" value="PAP2/HPO_sf"/>
</dbReference>
<feature type="domain" description="Phosphatidic acid phosphatase type 2/haloperoxidase" evidence="2">
    <location>
        <begin position="101"/>
        <end position="220"/>
    </location>
</feature>
<sequence>MPVGTPTRTEQAPNLIYKEGFAMSENKLSRKRDLLGLLAFPVLGLIYGWLNNNHQGAVALSTEFDNSIPFLSIFIIPYITWYAYIVCYLIYFWRKSVSVYWKTIIAITLGEVICFFIYYFFQTTVPRPRLSGDGLLIQLVSLIYSNDEPYNCFPSIHVLTTSAVMLSFLKLKGESTVQQYICLFIGSLIILSTIFVKQHIVYDVLGSIALSISLNTLLYGSKQRMPKVGRKKQEEYQTN</sequence>
<dbReference type="Proteomes" id="UP000262939">
    <property type="component" value="Unassembled WGS sequence"/>
</dbReference>
<dbReference type="InterPro" id="IPR000326">
    <property type="entry name" value="PAP2/HPO"/>
</dbReference>
<evidence type="ECO:0000313" key="3">
    <source>
        <dbReference type="EMBL" id="RFU63888.1"/>
    </source>
</evidence>
<keyword evidence="1" id="KW-0472">Membrane</keyword>
<feature type="transmembrane region" description="Helical" evidence="1">
    <location>
        <begin position="181"/>
        <end position="198"/>
    </location>
</feature>
<dbReference type="SUPFAM" id="SSF48317">
    <property type="entry name" value="Acid phosphatase/Vanadium-dependent haloperoxidase"/>
    <property type="match status" value="1"/>
</dbReference>
<dbReference type="Gene3D" id="1.20.144.10">
    <property type="entry name" value="Phosphatidic acid phosphatase type 2/haloperoxidase"/>
    <property type="match status" value="1"/>
</dbReference>
<dbReference type="RefSeq" id="WP_117322524.1">
    <property type="nucleotide sequence ID" value="NZ_QVTD01000005.1"/>
</dbReference>
<feature type="transmembrane region" description="Helical" evidence="1">
    <location>
        <begin position="99"/>
        <end position="121"/>
    </location>
</feature>